<dbReference type="Proteomes" id="UP000469452">
    <property type="component" value="Unassembled WGS sequence"/>
</dbReference>
<dbReference type="PANTHER" id="PTHR24350">
    <property type="entry name" value="SERINE/THREONINE-PROTEIN KINASE IAL-RELATED"/>
    <property type="match status" value="1"/>
</dbReference>
<proteinExistence type="predicted"/>
<evidence type="ECO:0000256" key="10">
    <source>
        <dbReference type="SAM" id="MobiDB-lite"/>
    </source>
</evidence>
<feature type="compositionally biased region" description="Polar residues" evidence="10">
    <location>
        <begin position="43"/>
        <end position="60"/>
    </location>
</feature>
<dbReference type="AlphaFoldDB" id="A0A6A5A7K7"/>
<feature type="active site" description="Proton acceptor" evidence="6">
    <location>
        <position position="502"/>
    </location>
</feature>
<dbReference type="InterPro" id="IPR017441">
    <property type="entry name" value="Protein_kinase_ATP_BS"/>
</dbReference>
<keyword evidence="2" id="KW-0808">Transferase</keyword>
<organism evidence="12 13">
    <name type="scientific">Aphanomyces astaci</name>
    <name type="common">Crayfish plague agent</name>
    <dbReference type="NCBI Taxonomy" id="112090"/>
    <lineage>
        <taxon>Eukaryota</taxon>
        <taxon>Sar</taxon>
        <taxon>Stramenopiles</taxon>
        <taxon>Oomycota</taxon>
        <taxon>Saprolegniomycetes</taxon>
        <taxon>Saprolegniales</taxon>
        <taxon>Verrucalvaceae</taxon>
        <taxon>Aphanomyces</taxon>
    </lineage>
</organism>
<feature type="domain" description="Protein kinase" evidence="11">
    <location>
        <begin position="377"/>
        <end position="649"/>
    </location>
</feature>
<feature type="binding site" evidence="7">
    <location>
        <begin position="506"/>
        <end position="507"/>
    </location>
    <ligand>
        <name>ATP</name>
        <dbReference type="ChEBI" id="CHEBI:30616"/>
    </ligand>
</feature>
<evidence type="ECO:0000259" key="11">
    <source>
        <dbReference type="PROSITE" id="PS50011"/>
    </source>
</evidence>
<dbReference type="Pfam" id="PF00069">
    <property type="entry name" value="Pkinase"/>
    <property type="match status" value="1"/>
</dbReference>
<dbReference type="Gene3D" id="1.10.510.10">
    <property type="entry name" value="Transferase(Phosphotransferase) domain 1"/>
    <property type="match status" value="1"/>
</dbReference>
<evidence type="ECO:0000256" key="4">
    <source>
        <dbReference type="ARBA" id="ARBA00022777"/>
    </source>
</evidence>
<dbReference type="FunFam" id="3.30.200.20:FF:000042">
    <property type="entry name" value="Aurora kinase A"/>
    <property type="match status" value="1"/>
</dbReference>
<dbReference type="GO" id="GO:0004674">
    <property type="term" value="F:protein serine/threonine kinase activity"/>
    <property type="evidence" value="ECO:0007669"/>
    <property type="project" value="UniProtKB-KW"/>
</dbReference>
<feature type="binding site" evidence="7">
    <location>
        <position position="387"/>
    </location>
    <ligand>
        <name>ATP</name>
        <dbReference type="ChEBI" id="CHEBI:30616"/>
    </ligand>
</feature>
<dbReference type="GO" id="GO:0005524">
    <property type="term" value="F:ATP binding"/>
    <property type="evidence" value="ECO:0007669"/>
    <property type="project" value="UniProtKB-UniRule"/>
</dbReference>
<dbReference type="SMART" id="SM00220">
    <property type="entry name" value="S_TKc"/>
    <property type="match status" value="1"/>
</dbReference>
<feature type="region of interest" description="Disordered" evidence="10">
    <location>
        <begin position="1"/>
        <end position="72"/>
    </location>
</feature>
<feature type="compositionally biased region" description="Basic and acidic residues" evidence="10">
    <location>
        <begin position="1"/>
        <end position="22"/>
    </location>
</feature>
<feature type="compositionally biased region" description="Basic residues" evidence="10">
    <location>
        <begin position="222"/>
        <end position="231"/>
    </location>
</feature>
<feature type="compositionally biased region" description="Basic residues" evidence="10">
    <location>
        <begin position="329"/>
        <end position="340"/>
    </location>
</feature>
<dbReference type="PROSITE" id="PS00108">
    <property type="entry name" value="PROTEIN_KINASE_ST"/>
    <property type="match status" value="1"/>
</dbReference>
<keyword evidence="5 7" id="KW-0067">ATP-binding</keyword>
<feature type="region of interest" description="Disordered" evidence="10">
    <location>
        <begin position="205"/>
        <end position="231"/>
    </location>
</feature>
<evidence type="ECO:0000313" key="12">
    <source>
        <dbReference type="EMBL" id="KAF0745813.1"/>
    </source>
</evidence>
<dbReference type="InterPro" id="IPR011009">
    <property type="entry name" value="Kinase-like_dom_sf"/>
</dbReference>
<feature type="compositionally biased region" description="Low complexity" evidence="10">
    <location>
        <begin position="207"/>
        <end position="220"/>
    </location>
</feature>
<dbReference type="InterPro" id="IPR030616">
    <property type="entry name" value="Aur-like"/>
</dbReference>
<evidence type="ECO:0000256" key="9">
    <source>
        <dbReference type="PROSITE-ProRule" id="PRU10141"/>
    </source>
</evidence>
<gene>
    <name evidence="12" type="ORF">AaE_008386</name>
</gene>
<keyword evidence="3 7" id="KW-0547">Nucleotide-binding</keyword>
<feature type="binding site" evidence="7">
    <location>
        <position position="520"/>
    </location>
    <ligand>
        <name>ATP</name>
        <dbReference type="ChEBI" id="CHEBI:30616"/>
    </ligand>
</feature>
<feature type="region of interest" description="Disordered" evidence="10">
    <location>
        <begin position="260"/>
        <end position="365"/>
    </location>
</feature>
<sequence length="664" mass="73526">MDMQAKLEEWKEKKRKRDENSSSKKNIATGGPLAKKGQVAAGQGSTSKLRAPSTLKTVPTLQHAHASRPLVDAKASNGRIVAAKRTSSLGTLARSTPRVAVAPARSGRINARMLNPSTKAPPPTAFSSHDESKDASISSDASNVASEASSTSPTNATQTSDRASSYTGSASLEHTHDAPRRILNKKRLSHGEANWESDIATAKEASTSKLTSRSSSLPTLAVHHRTHSSLTKRRLSNEAMLDALAKHDSPTRVLRRVSLDAPSSVVTKPTEDRRASYEVTPSKRRSSLTSGNGGGALRVLANKPPDSSDDEDDDVLSSSIPEDRELPQHHARGQLRRKSSSSRLSVSRAPFRTSLDPSVEEQNHDKSRAKFTLDDFKYTDKKLGFGKFGYVYLAKQRTTAETEVALKVLTKSNMDEVGIRSLKMEVEIQSRLKHPHILRLYRYFHEDSLAYLVLEYAPHGSLQRLLSDQPRGYFAEAVAVAFVHQVVRAVQYLHARHVIHRDIKPENLLLGTLDTIKVADFGLAIHAPPPNRKRRHFCGTPEYMSPEIVDHQEYSVEVDVWSVGIVAYELLVGHTPFRGDVRSLRNVFHNIQTWVMCFYSPSRRRRWLRSSPLDECDHVSPMAKQFVHGLLAPAATRWSLDQAMQHPWLAGGAITQVPVPRVDA</sequence>
<dbReference type="InterPro" id="IPR000719">
    <property type="entry name" value="Prot_kinase_dom"/>
</dbReference>
<keyword evidence="4" id="KW-0418">Kinase</keyword>
<dbReference type="PROSITE" id="PS50011">
    <property type="entry name" value="PROTEIN_KINASE_DOM"/>
    <property type="match status" value="1"/>
</dbReference>
<evidence type="ECO:0000256" key="8">
    <source>
        <dbReference type="PIRSR" id="PIRSR630616-3"/>
    </source>
</evidence>
<feature type="binding site" evidence="7 9">
    <location>
        <position position="407"/>
    </location>
    <ligand>
        <name>ATP</name>
        <dbReference type="ChEBI" id="CHEBI:30616"/>
    </ligand>
</feature>
<evidence type="ECO:0000256" key="3">
    <source>
        <dbReference type="ARBA" id="ARBA00022741"/>
    </source>
</evidence>
<accession>A0A6A5A7K7</accession>
<dbReference type="PROSITE" id="PS00107">
    <property type="entry name" value="PROTEIN_KINASE_ATP"/>
    <property type="match status" value="1"/>
</dbReference>
<feature type="cross-link" description="Glycyl lysine isopeptide (Lys-Gly) (interchain with G-Cter in SUMO2)" evidence="8">
    <location>
        <position position="504"/>
    </location>
</feature>
<feature type="compositionally biased region" description="Polar residues" evidence="10">
    <location>
        <begin position="135"/>
        <end position="172"/>
    </location>
</feature>
<protein>
    <recommendedName>
        <fullName evidence="11">Protein kinase domain-containing protein</fullName>
    </recommendedName>
</protein>
<dbReference type="FunFam" id="1.10.510.10:FF:000571">
    <property type="entry name" value="Maternal embryonic leucine zipper kinase"/>
    <property type="match status" value="1"/>
</dbReference>
<feature type="binding site" evidence="7">
    <location>
        <begin position="455"/>
        <end position="457"/>
    </location>
    <ligand>
        <name>ATP</name>
        <dbReference type="ChEBI" id="CHEBI:30616"/>
    </ligand>
</feature>
<evidence type="ECO:0000256" key="6">
    <source>
        <dbReference type="PIRSR" id="PIRSR630616-1"/>
    </source>
</evidence>
<evidence type="ECO:0000313" key="13">
    <source>
        <dbReference type="Proteomes" id="UP000469452"/>
    </source>
</evidence>
<name>A0A6A5A7K7_APHAT</name>
<dbReference type="InterPro" id="IPR008271">
    <property type="entry name" value="Ser/Thr_kinase_AS"/>
</dbReference>
<keyword evidence="1" id="KW-0723">Serine/threonine-protein kinase</keyword>
<feature type="region of interest" description="Disordered" evidence="10">
    <location>
        <begin position="92"/>
        <end position="181"/>
    </location>
</feature>
<evidence type="ECO:0000256" key="7">
    <source>
        <dbReference type="PIRSR" id="PIRSR630616-2"/>
    </source>
</evidence>
<evidence type="ECO:0000256" key="2">
    <source>
        <dbReference type="ARBA" id="ARBA00022679"/>
    </source>
</evidence>
<dbReference type="SUPFAM" id="SSF56112">
    <property type="entry name" value="Protein kinase-like (PK-like)"/>
    <property type="match status" value="1"/>
</dbReference>
<evidence type="ECO:0000256" key="1">
    <source>
        <dbReference type="ARBA" id="ARBA00022527"/>
    </source>
</evidence>
<dbReference type="EMBL" id="VJMI01014206">
    <property type="protein sequence ID" value="KAF0745813.1"/>
    <property type="molecule type" value="Genomic_DNA"/>
</dbReference>
<evidence type="ECO:0000256" key="5">
    <source>
        <dbReference type="ARBA" id="ARBA00022840"/>
    </source>
</evidence>
<dbReference type="VEuPathDB" id="FungiDB:H257_04815"/>
<reference evidence="12 13" key="1">
    <citation type="submission" date="2019-06" db="EMBL/GenBank/DDBJ databases">
        <title>Genomics analysis of Aphanomyces spp. identifies a new class of oomycete effector associated with host adaptation.</title>
        <authorList>
            <person name="Gaulin E."/>
        </authorList>
    </citation>
    <scope>NUCLEOTIDE SEQUENCE [LARGE SCALE GENOMIC DNA]</scope>
    <source>
        <strain evidence="12 13">E</strain>
    </source>
</reference>
<comment type="caution">
    <text evidence="12">The sequence shown here is derived from an EMBL/GenBank/DDBJ whole genome shotgun (WGS) entry which is preliminary data.</text>
</comment>